<accession>A0A9N9JNE9</accession>
<reference evidence="1" key="1">
    <citation type="submission" date="2021-06" db="EMBL/GenBank/DDBJ databases">
        <authorList>
            <person name="Kallberg Y."/>
            <person name="Tangrot J."/>
            <person name="Rosling A."/>
        </authorList>
    </citation>
    <scope>NUCLEOTIDE SEQUENCE</scope>
    <source>
        <strain evidence="1">IN212</strain>
    </source>
</reference>
<keyword evidence="2" id="KW-1185">Reference proteome</keyword>
<dbReference type="InterPro" id="IPR007146">
    <property type="entry name" value="Sas10/Utp3/C1D"/>
</dbReference>
<dbReference type="Proteomes" id="UP000789396">
    <property type="component" value="Unassembled WGS sequence"/>
</dbReference>
<gene>
    <name evidence="1" type="ORF">RFULGI_LOCUS16362</name>
</gene>
<comment type="caution">
    <text evidence="1">The sequence shown here is derived from an EMBL/GenBank/DDBJ whole genome shotgun (WGS) entry which is preliminary data.</text>
</comment>
<sequence length="79" mass="9291">YYLINISFYLALKSFGAQHLREHPVIDALVKLKKTLGKLERLEHWSDHDNNMADDNDKEEEPIDFYNMVKEAKNAAKEQ</sequence>
<evidence type="ECO:0000313" key="2">
    <source>
        <dbReference type="Proteomes" id="UP000789396"/>
    </source>
</evidence>
<evidence type="ECO:0000313" key="1">
    <source>
        <dbReference type="EMBL" id="CAG8787125.1"/>
    </source>
</evidence>
<protein>
    <submittedName>
        <fullName evidence="1">13393_t:CDS:1</fullName>
    </submittedName>
</protein>
<feature type="non-terminal residue" evidence="1">
    <location>
        <position position="79"/>
    </location>
</feature>
<name>A0A9N9JNE9_9GLOM</name>
<dbReference type="AlphaFoldDB" id="A0A9N9JNE9"/>
<feature type="non-terminal residue" evidence="1">
    <location>
        <position position="1"/>
    </location>
</feature>
<proteinExistence type="predicted"/>
<dbReference type="EMBL" id="CAJVPZ010057632">
    <property type="protein sequence ID" value="CAG8787125.1"/>
    <property type="molecule type" value="Genomic_DNA"/>
</dbReference>
<dbReference type="Pfam" id="PF04000">
    <property type="entry name" value="Sas10_Utp3"/>
    <property type="match status" value="1"/>
</dbReference>
<organism evidence="1 2">
    <name type="scientific">Racocetra fulgida</name>
    <dbReference type="NCBI Taxonomy" id="60492"/>
    <lineage>
        <taxon>Eukaryota</taxon>
        <taxon>Fungi</taxon>
        <taxon>Fungi incertae sedis</taxon>
        <taxon>Mucoromycota</taxon>
        <taxon>Glomeromycotina</taxon>
        <taxon>Glomeromycetes</taxon>
        <taxon>Diversisporales</taxon>
        <taxon>Gigasporaceae</taxon>
        <taxon>Racocetra</taxon>
    </lineage>
</organism>
<dbReference type="OrthoDB" id="1924577at2759"/>